<dbReference type="Gene3D" id="3.30.420.10">
    <property type="entry name" value="Ribonuclease H-like superfamily/Ribonuclease H"/>
    <property type="match status" value="1"/>
</dbReference>
<organism evidence="1 2">
    <name type="scientific">Paenibacillus larvae subsp. larvae</name>
    <dbReference type="NCBI Taxonomy" id="147375"/>
    <lineage>
        <taxon>Bacteria</taxon>
        <taxon>Bacillati</taxon>
        <taxon>Bacillota</taxon>
        <taxon>Bacilli</taxon>
        <taxon>Bacillales</taxon>
        <taxon>Paenibacillaceae</taxon>
        <taxon>Paenibacillus</taxon>
    </lineage>
</organism>
<sequence length="149" mass="17057">MGLKPIGQAKAEVWNIYMWVQLYDISETVPRKPATEKQLAAIKKARVAQLVARTCSRCGFVVNRSKQLYQGICNYCRERVFIEKTSENALEFIRSWIDDKSKYLISDTETTGIEYDSEIVDIAIIDLDENPIFESLVKPTCSIPEEATR</sequence>
<evidence type="ECO:0000313" key="2">
    <source>
        <dbReference type="Proteomes" id="UP000239833"/>
    </source>
</evidence>
<dbReference type="GO" id="GO:0003676">
    <property type="term" value="F:nucleic acid binding"/>
    <property type="evidence" value="ECO:0007669"/>
    <property type="project" value="InterPro"/>
</dbReference>
<dbReference type="AlphaFoldDB" id="A0A2L1UKG0"/>
<proteinExistence type="predicted"/>
<gene>
    <name evidence="1" type="ORF">ERICIII_04955</name>
</gene>
<protein>
    <submittedName>
        <fullName evidence="1">DNA polymerase III PolC-like protein</fullName>
    </submittedName>
</protein>
<evidence type="ECO:0000313" key="1">
    <source>
        <dbReference type="EMBL" id="AVF28956.1"/>
    </source>
</evidence>
<dbReference type="InterPro" id="IPR012337">
    <property type="entry name" value="RNaseH-like_sf"/>
</dbReference>
<geneLocation type="plasmid" evidence="1">
    <name>unnamed2</name>
</geneLocation>
<dbReference type="EMBL" id="CP019657">
    <property type="protein sequence ID" value="AVF28956.1"/>
    <property type="molecule type" value="Genomic_DNA"/>
</dbReference>
<dbReference type="RefSeq" id="WP_155121123.1">
    <property type="nucleotide sequence ID" value="NZ_CP019657.1"/>
</dbReference>
<dbReference type="Proteomes" id="UP000239833">
    <property type="component" value="Plasmid unnamed2"/>
</dbReference>
<dbReference type="SUPFAM" id="SSF53098">
    <property type="entry name" value="Ribonuclease H-like"/>
    <property type="match status" value="1"/>
</dbReference>
<keyword evidence="1" id="KW-0614">Plasmid</keyword>
<reference evidence="2" key="1">
    <citation type="submission" date="2017-02" db="EMBL/GenBank/DDBJ databases">
        <title>Delineation of Paenibacillus larvae strains originating from foulbrood outbreaks.</title>
        <authorList>
            <person name="Beims H."/>
            <person name="Bunk B."/>
            <person name="Sproeer C."/>
            <person name="Mohr K.I."/>
            <person name="Pradella S."/>
            <person name="Guenther G."/>
            <person name="Rohde M."/>
            <person name="von der Ohe W."/>
            <person name="Steinert M."/>
        </authorList>
    </citation>
    <scope>NUCLEOTIDE SEQUENCE [LARGE SCALE GENOMIC DNA]</scope>
    <source>
        <strain evidence="2">Eric_III</strain>
        <plasmid evidence="2">Plasmid unnamed2</plasmid>
    </source>
</reference>
<accession>A0A2L1UKG0</accession>
<name>A0A2L1UKG0_9BACL</name>
<dbReference type="InterPro" id="IPR036397">
    <property type="entry name" value="RNaseH_sf"/>
</dbReference>